<protein>
    <submittedName>
        <fullName evidence="1">Uncharacterized protein</fullName>
    </submittedName>
</protein>
<sequence length="147" mass="15331">MALRSFEVCLPRGRGVTGTDGRHHGSIIQSDPGGASAVFLLLAGGAGEAVQKKQPVSGAASTVTHSGNMVQSSATADSPGYEARKHEASVLSGMNSSMGLETGSRNTRKGLFSCMSSFTFHHVPLKLEATEVGEFWTTLPRIPVSSL</sequence>
<feature type="non-terminal residue" evidence="1">
    <location>
        <position position="147"/>
    </location>
</feature>
<evidence type="ECO:0000313" key="1">
    <source>
        <dbReference type="EMBL" id="CAD7229138.1"/>
    </source>
</evidence>
<name>A0A7R8ZLL9_9CRUS</name>
<accession>A0A7R8ZLL9</accession>
<reference evidence="1" key="1">
    <citation type="submission" date="2020-11" db="EMBL/GenBank/DDBJ databases">
        <authorList>
            <person name="Tran Van P."/>
        </authorList>
    </citation>
    <scope>NUCLEOTIDE SEQUENCE</scope>
</reference>
<dbReference type="EMBL" id="OB661888">
    <property type="protein sequence ID" value="CAD7229138.1"/>
    <property type="molecule type" value="Genomic_DNA"/>
</dbReference>
<dbReference type="AlphaFoldDB" id="A0A7R8ZLL9"/>
<gene>
    <name evidence="1" type="ORF">CTOB1V02_LOCUS7011</name>
</gene>
<organism evidence="1">
    <name type="scientific">Cyprideis torosa</name>
    <dbReference type="NCBI Taxonomy" id="163714"/>
    <lineage>
        <taxon>Eukaryota</taxon>
        <taxon>Metazoa</taxon>
        <taxon>Ecdysozoa</taxon>
        <taxon>Arthropoda</taxon>
        <taxon>Crustacea</taxon>
        <taxon>Oligostraca</taxon>
        <taxon>Ostracoda</taxon>
        <taxon>Podocopa</taxon>
        <taxon>Podocopida</taxon>
        <taxon>Cytherocopina</taxon>
        <taxon>Cytheroidea</taxon>
        <taxon>Cytherideidae</taxon>
        <taxon>Cyprideis</taxon>
    </lineage>
</organism>
<proteinExistence type="predicted"/>